<feature type="compositionally biased region" description="Polar residues" evidence="8">
    <location>
        <begin position="292"/>
        <end position="306"/>
    </location>
</feature>
<keyword evidence="5" id="KW-0238">DNA-binding</keyword>
<dbReference type="Gene3D" id="4.10.240.10">
    <property type="entry name" value="Zn(2)-C6 fungal-type DNA-binding domain"/>
    <property type="match status" value="1"/>
</dbReference>
<dbReference type="SUPFAM" id="SSF57701">
    <property type="entry name" value="Zn2/Cys6 DNA-binding domain"/>
    <property type="match status" value="1"/>
</dbReference>
<dbReference type="CDD" id="cd12148">
    <property type="entry name" value="fungal_TF_MHR"/>
    <property type="match status" value="1"/>
</dbReference>
<dbReference type="EMBL" id="WHVB01000008">
    <property type="protein sequence ID" value="KAF8480202.1"/>
    <property type="molecule type" value="Genomic_DNA"/>
</dbReference>
<sequence>MDPRVRTDLGWLRSGGRVVVCSSSPRSPPLSTPIWQAATDSGSVSRSRLRLLFYTLSHPHLVIKSESPPLHVPHFRFGTKEQNALPPFSFISRSGSSPSSLPQHTSMSHLTSYSSSQSHFPVPSMDDPGALTPTDEYDDGDETGDFPSASSSKMLDKAVRRRSSKACDQCRKSKCKCERSSANEPCKACILLGTHCTFLGPSRKRGPPKGYIDAIEARLHQTEALVGILLAANDSRARGLLDDLSQDPLACEIIGRVDNSPYGVRGRARAAEASSASSKARPHPVGVKTKSDSQNSSFHATHPSTEWQERLIERLSSLALARGQVPQSPSCISPEPSSNGRPILSLSTGRLQSPNSSEPPRSRQRRTSSRSPSGSFHSLRSSPAGAGTNSAILGSDAVDEHEKICSTEEDSLVSEVGHLSLNEEREVRFHGQASGLHLLDVKDRVDGRSEGGIWRFPKARVWPPLPVSESNPQALREEEVATLPDSATQERLLEVYFSYVHPALPILHKQSFLEELNVIRQCGNNLESTSPLQFGRSRLHISPLLLLVIFSVAARYTSTRDSDRPPSESAMWTAGDVYLGEAKRLLDSSFSSSRPATCQALLLLGYREIGIGAMAQAWLYVGMAIRMAQDLGIHKSADQWTHGGTSLFTSVELQERRRIWYACVIMDKYVSTYMGRPITIFERDFDTELPSIDESEEMEEWEPAKRDRETYNYSPLPINTLSCFNASATLANILGEVVQLVYAVRPGLGRHSESLRLGALLDKWLLDLPEHLRFDPSNWKKPHPPSPFVLTLHMQYWCVVLLLHRPFTRYAYEMRTKGLDDSNDPELRVISQKNYDLCIQAANRITSIVMAFDEHLTVRRAPVFLTYYVFSASIMHVRTLNAHPDDPQARNGLKTCMDVLQRMSTAWPSAGRAWELLFGSKANLQNSVCSVSGPEVVRTQKRTADHFLDDDASLYQVELQSMPPGEQPEPVHGQPQPEQESTLGSSQNFYSFSDRWPGEGCPTEFAGSLSTSVLPQQYSTGFFDRTIVRGSNASSPAGVGVGPQQELPPSRRGYPRYWSDYSALSQLAPFANSLEPESQQHQEPHSQTYPISGQYALW</sequence>
<dbReference type="PANTHER" id="PTHR31313:SF78">
    <property type="entry name" value="TRANSCRIPTION FACTOR DOMAIN-CONTAINING PROTEIN"/>
    <property type="match status" value="1"/>
</dbReference>
<comment type="caution">
    <text evidence="10">The sequence shown here is derived from an EMBL/GenBank/DDBJ whole genome shotgun (WGS) entry which is preliminary data.</text>
</comment>
<dbReference type="GO" id="GO:0006351">
    <property type="term" value="P:DNA-templated transcription"/>
    <property type="evidence" value="ECO:0007669"/>
    <property type="project" value="InterPro"/>
</dbReference>
<dbReference type="AlphaFoldDB" id="A0A9P5MVY4"/>
<dbReference type="GO" id="GO:0003677">
    <property type="term" value="F:DNA binding"/>
    <property type="evidence" value="ECO:0007669"/>
    <property type="project" value="UniProtKB-KW"/>
</dbReference>
<accession>A0A9P5MVY4</accession>
<dbReference type="SMART" id="SM00906">
    <property type="entry name" value="Fungal_trans"/>
    <property type="match status" value="1"/>
</dbReference>
<keyword evidence="11" id="KW-1185">Reference proteome</keyword>
<dbReference type="CDD" id="cd00067">
    <property type="entry name" value="GAL4"/>
    <property type="match status" value="1"/>
</dbReference>
<feature type="compositionally biased region" description="Low complexity" evidence="8">
    <location>
        <begin position="90"/>
        <end position="118"/>
    </location>
</feature>
<protein>
    <submittedName>
        <fullName evidence="10">Fungal-specific transcription factor domain-containing protein</fullName>
    </submittedName>
</protein>
<keyword evidence="3" id="KW-0862">Zinc</keyword>
<feature type="compositionally biased region" description="Polar residues" evidence="8">
    <location>
        <begin position="976"/>
        <end position="989"/>
    </location>
</feature>
<dbReference type="InterPro" id="IPR036864">
    <property type="entry name" value="Zn2-C6_fun-type_DNA-bd_sf"/>
</dbReference>
<evidence type="ECO:0000259" key="9">
    <source>
        <dbReference type="PROSITE" id="PS50048"/>
    </source>
</evidence>
<reference evidence="10" key="2">
    <citation type="journal article" date="2020" name="Nat. Commun.">
        <title>Large-scale genome sequencing of mycorrhizal fungi provides insights into the early evolution of symbiotic traits.</title>
        <authorList>
            <person name="Miyauchi S."/>
            <person name="Kiss E."/>
            <person name="Kuo A."/>
            <person name="Drula E."/>
            <person name="Kohler A."/>
            <person name="Sanchez-Garcia M."/>
            <person name="Morin E."/>
            <person name="Andreopoulos B."/>
            <person name="Barry K.W."/>
            <person name="Bonito G."/>
            <person name="Buee M."/>
            <person name="Carver A."/>
            <person name="Chen C."/>
            <person name="Cichocki N."/>
            <person name="Clum A."/>
            <person name="Culley D."/>
            <person name="Crous P.W."/>
            <person name="Fauchery L."/>
            <person name="Girlanda M."/>
            <person name="Hayes R.D."/>
            <person name="Keri Z."/>
            <person name="LaButti K."/>
            <person name="Lipzen A."/>
            <person name="Lombard V."/>
            <person name="Magnuson J."/>
            <person name="Maillard F."/>
            <person name="Murat C."/>
            <person name="Nolan M."/>
            <person name="Ohm R.A."/>
            <person name="Pangilinan J."/>
            <person name="Pereira M.F."/>
            <person name="Perotto S."/>
            <person name="Peter M."/>
            <person name="Pfister S."/>
            <person name="Riley R."/>
            <person name="Sitrit Y."/>
            <person name="Stielow J.B."/>
            <person name="Szollosi G."/>
            <person name="Zifcakova L."/>
            <person name="Stursova M."/>
            <person name="Spatafora J.W."/>
            <person name="Tedersoo L."/>
            <person name="Vaario L.M."/>
            <person name="Yamada A."/>
            <person name="Yan M."/>
            <person name="Wang P."/>
            <person name="Xu J."/>
            <person name="Bruns T."/>
            <person name="Baldrian P."/>
            <person name="Vilgalys R."/>
            <person name="Dunand C."/>
            <person name="Henrissat B."/>
            <person name="Grigoriev I.V."/>
            <person name="Hibbett D."/>
            <person name="Nagy L.G."/>
            <person name="Martin F.M."/>
        </authorList>
    </citation>
    <scope>NUCLEOTIDE SEQUENCE</scope>
    <source>
        <strain evidence="10">Prilba</strain>
    </source>
</reference>
<evidence type="ECO:0000256" key="7">
    <source>
        <dbReference type="ARBA" id="ARBA00023242"/>
    </source>
</evidence>
<feature type="compositionally biased region" description="Polar residues" evidence="8">
    <location>
        <begin position="325"/>
        <end position="352"/>
    </location>
</feature>
<feature type="domain" description="Zn(2)-C6 fungal-type" evidence="9">
    <location>
        <begin position="166"/>
        <end position="198"/>
    </location>
</feature>
<evidence type="ECO:0000256" key="1">
    <source>
        <dbReference type="ARBA" id="ARBA00004123"/>
    </source>
</evidence>
<dbReference type="Pfam" id="PF04082">
    <property type="entry name" value="Fungal_trans"/>
    <property type="match status" value="1"/>
</dbReference>
<evidence type="ECO:0000256" key="3">
    <source>
        <dbReference type="ARBA" id="ARBA00022833"/>
    </source>
</evidence>
<dbReference type="InterPro" id="IPR051615">
    <property type="entry name" value="Transcr_Regulatory_Elem"/>
</dbReference>
<keyword evidence="6" id="KW-0804">Transcription</keyword>
<dbReference type="GO" id="GO:0008270">
    <property type="term" value="F:zinc ion binding"/>
    <property type="evidence" value="ECO:0007669"/>
    <property type="project" value="InterPro"/>
</dbReference>
<dbReference type="PROSITE" id="PS00463">
    <property type="entry name" value="ZN2_CY6_FUNGAL_1"/>
    <property type="match status" value="1"/>
</dbReference>
<gene>
    <name evidence="10" type="ORF">DFH94DRAFT_741085</name>
</gene>
<keyword evidence="7" id="KW-0539">Nucleus</keyword>
<dbReference type="SMART" id="SM00066">
    <property type="entry name" value="GAL4"/>
    <property type="match status" value="1"/>
</dbReference>
<evidence type="ECO:0000256" key="2">
    <source>
        <dbReference type="ARBA" id="ARBA00022723"/>
    </source>
</evidence>
<dbReference type="OrthoDB" id="2123952at2759"/>
<feature type="region of interest" description="Disordered" evidence="8">
    <location>
        <begin position="325"/>
        <end position="391"/>
    </location>
</feature>
<dbReference type="GO" id="GO:0005634">
    <property type="term" value="C:nucleus"/>
    <property type="evidence" value="ECO:0007669"/>
    <property type="project" value="UniProtKB-SubCell"/>
</dbReference>
<evidence type="ECO:0000256" key="8">
    <source>
        <dbReference type="SAM" id="MobiDB-lite"/>
    </source>
</evidence>
<comment type="subcellular location">
    <subcellularLocation>
        <location evidence="1">Nucleus</location>
    </subcellularLocation>
</comment>
<dbReference type="PROSITE" id="PS50048">
    <property type="entry name" value="ZN2_CY6_FUNGAL_2"/>
    <property type="match status" value="1"/>
</dbReference>
<name>A0A9P5MVY4_9AGAM</name>
<evidence type="ECO:0000256" key="6">
    <source>
        <dbReference type="ARBA" id="ARBA00023163"/>
    </source>
</evidence>
<feature type="region of interest" description="Disordered" evidence="8">
    <location>
        <begin position="962"/>
        <end position="989"/>
    </location>
</feature>
<feature type="region of interest" description="Disordered" evidence="8">
    <location>
        <begin position="268"/>
        <end position="307"/>
    </location>
</feature>
<proteinExistence type="predicted"/>
<keyword evidence="2" id="KW-0479">Metal-binding</keyword>
<dbReference type="GO" id="GO:0000981">
    <property type="term" value="F:DNA-binding transcription factor activity, RNA polymerase II-specific"/>
    <property type="evidence" value="ECO:0007669"/>
    <property type="project" value="InterPro"/>
</dbReference>
<evidence type="ECO:0000256" key="5">
    <source>
        <dbReference type="ARBA" id="ARBA00023125"/>
    </source>
</evidence>
<feature type="compositionally biased region" description="Low complexity" evidence="8">
    <location>
        <begin position="369"/>
        <end position="383"/>
    </location>
</feature>
<dbReference type="InterPro" id="IPR001138">
    <property type="entry name" value="Zn2Cys6_DnaBD"/>
</dbReference>
<dbReference type="Proteomes" id="UP000759537">
    <property type="component" value="Unassembled WGS sequence"/>
</dbReference>
<reference evidence="10" key="1">
    <citation type="submission" date="2019-10" db="EMBL/GenBank/DDBJ databases">
        <authorList>
            <consortium name="DOE Joint Genome Institute"/>
            <person name="Kuo A."/>
            <person name="Miyauchi S."/>
            <person name="Kiss E."/>
            <person name="Drula E."/>
            <person name="Kohler A."/>
            <person name="Sanchez-Garcia M."/>
            <person name="Andreopoulos B."/>
            <person name="Barry K.W."/>
            <person name="Bonito G."/>
            <person name="Buee M."/>
            <person name="Carver A."/>
            <person name="Chen C."/>
            <person name="Cichocki N."/>
            <person name="Clum A."/>
            <person name="Culley D."/>
            <person name="Crous P.W."/>
            <person name="Fauchery L."/>
            <person name="Girlanda M."/>
            <person name="Hayes R."/>
            <person name="Keri Z."/>
            <person name="LaButti K."/>
            <person name="Lipzen A."/>
            <person name="Lombard V."/>
            <person name="Magnuson J."/>
            <person name="Maillard F."/>
            <person name="Morin E."/>
            <person name="Murat C."/>
            <person name="Nolan M."/>
            <person name="Ohm R."/>
            <person name="Pangilinan J."/>
            <person name="Pereira M."/>
            <person name="Perotto S."/>
            <person name="Peter M."/>
            <person name="Riley R."/>
            <person name="Sitrit Y."/>
            <person name="Stielow B."/>
            <person name="Szollosi G."/>
            <person name="Zifcakova L."/>
            <person name="Stursova M."/>
            <person name="Spatafora J.W."/>
            <person name="Tedersoo L."/>
            <person name="Vaario L.-M."/>
            <person name="Yamada A."/>
            <person name="Yan M."/>
            <person name="Wang P."/>
            <person name="Xu J."/>
            <person name="Bruns T."/>
            <person name="Baldrian P."/>
            <person name="Vilgalys R."/>
            <person name="Henrissat B."/>
            <person name="Grigoriev I.V."/>
            <person name="Hibbett D."/>
            <person name="Nagy L.G."/>
            <person name="Martin F.M."/>
        </authorList>
    </citation>
    <scope>NUCLEOTIDE SEQUENCE</scope>
    <source>
        <strain evidence="10">Prilba</strain>
    </source>
</reference>
<evidence type="ECO:0000313" key="10">
    <source>
        <dbReference type="EMBL" id="KAF8480202.1"/>
    </source>
</evidence>
<dbReference type="Pfam" id="PF00172">
    <property type="entry name" value="Zn_clus"/>
    <property type="match status" value="1"/>
</dbReference>
<organism evidence="10 11">
    <name type="scientific">Russula ochroleuca</name>
    <dbReference type="NCBI Taxonomy" id="152965"/>
    <lineage>
        <taxon>Eukaryota</taxon>
        <taxon>Fungi</taxon>
        <taxon>Dikarya</taxon>
        <taxon>Basidiomycota</taxon>
        <taxon>Agaricomycotina</taxon>
        <taxon>Agaricomycetes</taxon>
        <taxon>Russulales</taxon>
        <taxon>Russulaceae</taxon>
        <taxon>Russula</taxon>
    </lineage>
</organism>
<dbReference type="InterPro" id="IPR007219">
    <property type="entry name" value="XnlR_reg_dom"/>
</dbReference>
<evidence type="ECO:0000313" key="11">
    <source>
        <dbReference type="Proteomes" id="UP000759537"/>
    </source>
</evidence>
<feature type="region of interest" description="Disordered" evidence="8">
    <location>
        <begin position="1032"/>
        <end position="1051"/>
    </location>
</feature>
<evidence type="ECO:0000256" key="4">
    <source>
        <dbReference type="ARBA" id="ARBA00023015"/>
    </source>
</evidence>
<dbReference type="PANTHER" id="PTHR31313">
    <property type="entry name" value="TY1 ENHANCER ACTIVATOR"/>
    <property type="match status" value="1"/>
</dbReference>
<keyword evidence="4" id="KW-0805">Transcription regulation</keyword>
<feature type="region of interest" description="Disordered" evidence="8">
    <location>
        <begin position="90"/>
        <end position="157"/>
    </location>
</feature>
<feature type="compositionally biased region" description="Acidic residues" evidence="8">
    <location>
        <begin position="135"/>
        <end position="144"/>
    </location>
</feature>